<dbReference type="GO" id="GO:0003887">
    <property type="term" value="F:DNA-directed DNA polymerase activity"/>
    <property type="evidence" value="ECO:0007669"/>
    <property type="project" value="InterPro"/>
</dbReference>
<dbReference type="PANTHER" id="PTHR30231">
    <property type="entry name" value="DNA POLYMERASE III SUBUNIT EPSILON"/>
    <property type="match status" value="1"/>
</dbReference>
<evidence type="ECO:0000259" key="1">
    <source>
        <dbReference type="SMART" id="SM00479"/>
    </source>
</evidence>
<dbReference type="CDD" id="cd06127">
    <property type="entry name" value="DEDDh"/>
    <property type="match status" value="1"/>
</dbReference>
<dbReference type="EMBL" id="JNSK01000190">
    <property type="protein sequence ID" value="KGA12841.1"/>
    <property type="molecule type" value="Genomic_DNA"/>
</dbReference>
<dbReference type="GO" id="GO:0003677">
    <property type="term" value="F:DNA binding"/>
    <property type="evidence" value="ECO:0007669"/>
    <property type="project" value="InterPro"/>
</dbReference>
<feature type="domain" description="Exonuclease" evidence="1">
    <location>
        <begin position="22"/>
        <end position="194"/>
    </location>
</feature>
<sequence>MSYPCISLRFMTSGSRLLKDVPFVVFDLETSGAAPSTGAAVTEIGAVKVLGGEIIGEFQSLVDPGHYLSEFITSLTGITDAMLFGAPTIDQVLPTFLDFIGSHDESVLVAHNSPFDMSFMKAAAIAHSYQWPDYKVIDTARVARYVLDRDEVPNCKLSTLAPFFGSPTSPNHRALDDARATVDVLHGIFERLGSHNVTTLEDLMQFKRKRPRRPID</sequence>
<dbReference type="InterPro" id="IPR013520">
    <property type="entry name" value="Ribonucl_H"/>
</dbReference>
<dbReference type="InterPro" id="IPR006054">
    <property type="entry name" value="DnaQ"/>
</dbReference>
<dbReference type="InterPro" id="IPR036397">
    <property type="entry name" value="RNaseH_sf"/>
</dbReference>
<protein>
    <recommendedName>
        <fullName evidence="1">Exonuclease domain-containing protein</fullName>
    </recommendedName>
</protein>
<accession>A0A094QEW5</accession>
<comment type="caution">
    <text evidence="2">The sequence shown here is derived from an EMBL/GenBank/DDBJ whole genome shotgun (WGS) entry which is preliminary data.</text>
</comment>
<dbReference type="NCBIfam" id="TIGR00573">
    <property type="entry name" value="dnaq"/>
    <property type="match status" value="1"/>
</dbReference>
<organism evidence="2">
    <name type="scientific">freshwater metagenome</name>
    <dbReference type="NCBI Taxonomy" id="449393"/>
    <lineage>
        <taxon>unclassified sequences</taxon>
        <taxon>metagenomes</taxon>
        <taxon>ecological metagenomes</taxon>
    </lineage>
</organism>
<dbReference type="AlphaFoldDB" id="A0A094QEW5"/>
<dbReference type="FunFam" id="3.30.420.10:FF:000045">
    <property type="entry name" value="3'-5' exonuclease DinG"/>
    <property type="match status" value="1"/>
</dbReference>
<dbReference type="PANTHER" id="PTHR30231:SF41">
    <property type="entry name" value="DNA POLYMERASE III SUBUNIT EPSILON"/>
    <property type="match status" value="1"/>
</dbReference>
<name>A0A094QEW5_9ZZZZ</name>
<evidence type="ECO:0000313" key="2">
    <source>
        <dbReference type="EMBL" id="KGA12841.1"/>
    </source>
</evidence>
<dbReference type="Gene3D" id="3.30.420.10">
    <property type="entry name" value="Ribonuclease H-like superfamily/Ribonuclease H"/>
    <property type="match status" value="1"/>
</dbReference>
<dbReference type="InterPro" id="IPR012337">
    <property type="entry name" value="RNaseH-like_sf"/>
</dbReference>
<dbReference type="SUPFAM" id="SSF53098">
    <property type="entry name" value="Ribonuclease H-like"/>
    <property type="match status" value="1"/>
</dbReference>
<gene>
    <name evidence="2" type="ORF">GM50_23575</name>
</gene>
<dbReference type="Pfam" id="PF00929">
    <property type="entry name" value="RNase_T"/>
    <property type="match status" value="1"/>
</dbReference>
<dbReference type="GO" id="GO:0045004">
    <property type="term" value="P:DNA replication proofreading"/>
    <property type="evidence" value="ECO:0007669"/>
    <property type="project" value="TreeGrafter"/>
</dbReference>
<dbReference type="GO" id="GO:0008408">
    <property type="term" value="F:3'-5' exonuclease activity"/>
    <property type="evidence" value="ECO:0007669"/>
    <property type="project" value="TreeGrafter"/>
</dbReference>
<dbReference type="SMART" id="SM00479">
    <property type="entry name" value="EXOIII"/>
    <property type="match status" value="1"/>
</dbReference>
<dbReference type="GO" id="GO:0005829">
    <property type="term" value="C:cytosol"/>
    <property type="evidence" value="ECO:0007669"/>
    <property type="project" value="TreeGrafter"/>
</dbReference>
<reference evidence="2" key="1">
    <citation type="submission" date="2014-05" db="EMBL/GenBank/DDBJ databases">
        <title>Key roles for freshwater Actinobacteria revealed by deep metagenomic sequencing.</title>
        <authorList>
            <person name="Ghai R."/>
            <person name="Mizuno C.M."/>
            <person name="Picazo A."/>
            <person name="Camacho A."/>
            <person name="Rodriguez-Valera F."/>
        </authorList>
    </citation>
    <scope>NUCLEOTIDE SEQUENCE</scope>
</reference>
<proteinExistence type="predicted"/>